<evidence type="ECO:0000313" key="2">
    <source>
        <dbReference type="Proteomes" id="UP000193067"/>
    </source>
</evidence>
<proteinExistence type="predicted"/>
<dbReference type="AlphaFoldDB" id="A0A1Y2IAY7"/>
<gene>
    <name evidence="1" type="ORF">PYCCODRAFT_1418132</name>
</gene>
<dbReference type="Proteomes" id="UP000193067">
    <property type="component" value="Unassembled WGS sequence"/>
</dbReference>
<protein>
    <recommendedName>
        <fullName evidence="3">F-box domain-containing protein</fullName>
    </recommendedName>
</protein>
<accession>A0A1Y2IAY7</accession>
<evidence type="ECO:0008006" key="3">
    <source>
        <dbReference type="Google" id="ProtNLM"/>
    </source>
</evidence>
<dbReference type="InterPro" id="IPR032675">
    <property type="entry name" value="LRR_dom_sf"/>
</dbReference>
<dbReference type="SUPFAM" id="SSF52047">
    <property type="entry name" value="RNI-like"/>
    <property type="match status" value="1"/>
</dbReference>
<reference evidence="1 2" key="1">
    <citation type="journal article" date="2015" name="Biotechnol. Biofuels">
        <title>Enhanced degradation of softwood versus hardwood by the white-rot fungus Pycnoporus coccineus.</title>
        <authorList>
            <person name="Couturier M."/>
            <person name="Navarro D."/>
            <person name="Chevret D."/>
            <person name="Henrissat B."/>
            <person name="Piumi F."/>
            <person name="Ruiz-Duenas F.J."/>
            <person name="Martinez A.T."/>
            <person name="Grigoriev I.V."/>
            <person name="Riley R."/>
            <person name="Lipzen A."/>
            <person name="Berrin J.G."/>
            <person name="Master E.R."/>
            <person name="Rosso M.N."/>
        </authorList>
    </citation>
    <scope>NUCLEOTIDE SEQUENCE [LARGE SCALE GENOMIC DNA]</scope>
    <source>
        <strain evidence="1 2">BRFM310</strain>
    </source>
</reference>
<dbReference type="OrthoDB" id="2757830at2759"/>
<sequence>MMDMLNMRRAHSVISDDVYLELLAAANRPEIARMMCASRWLYSEGSKAILRKPISISCQQDLSRFLVFLSAEGPRRLQFVRALQVRMTPPSANDDLFHRLFVAIRDMSELRSLSIAVHSERQLIDLTALVNIRAERDGNGRFDALHTLILDVAEISTEASLALIAAIPNMSSLRALSISNGDLLFDSHPRLSSAFAELPSLQRIDMPCIFEGGVSMLRALRSNLVSARLDFLPYGADAFFDNGSNTTLRACHPAKLLEHSQSSLEELYSYGWKTHPDILPDPSAVYPKMRTLELENAGYPLTMAYIRAYPNLTRLRYQTLESDKIVYDRESIESYDTRHHLNVTAQQASCCTWSQLQEYSGSVVDLYMLGLTCPIDNLHLDLGPRALCHQVLPALSHTRPRHLQFHGWPGNPSGPAEEVFSVFCGEAGSRLESLELNTALCKGDEDVDLPAIMDALKAALTHTPVQELRFTISLTELDNRPDSTSTLAMMRRQRWRLPTPPPLDPTAYPLCAAERSAEDFDLQLYVNGLQDAIATLVRAQVTLRGPRDSWRQASLASGQLHYERH</sequence>
<evidence type="ECO:0000313" key="1">
    <source>
        <dbReference type="EMBL" id="OSC98295.1"/>
    </source>
</evidence>
<organism evidence="1 2">
    <name type="scientific">Trametes coccinea (strain BRFM310)</name>
    <name type="common">Pycnoporus coccineus</name>
    <dbReference type="NCBI Taxonomy" id="1353009"/>
    <lineage>
        <taxon>Eukaryota</taxon>
        <taxon>Fungi</taxon>
        <taxon>Dikarya</taxon>
        <taxon>Basidiomycota</taxon>
        <taxon>Agaricomycotina</taxon>
        <taxon>Agaricomycetes</taxon>
        <taxon>Polyporales</taxon>
        <taxon>Polyporaceae</taxon>
        <taxon>Trametes</taxon>
    </lineage>
</organism>
<dbReference type="Gene3D" id="3.80.10.10">
    <property type="entry name" value="Ribonuclease Inhibitor"/>
    <property type="match status" value="1"/>
</dbReference>
<name>A0A1Y2IAY7_TRAC3</name>
<dbReference type="EMBL" id="KZ084140">
    <property type="protein sequence ID" value="OSC98295.1"/>
    <property type="molecule type" value="Genomic_DNA"/>
</dbReference>
<keyword evidence="2" id="KW-1185">Reference proteome</keyword>